<name>A0A3N4IK78_ASCIM</name>
<dbReference type="PANTHER" id="PTHR10672:SF39">
    <property type="entry name" value="CLASS II ALDOLASE_ADDUCIN N-TERMINAL DOMAIN-CONTAINING PROTEIN"/>
    <property type="match status" value="1"/>
</dbReference>
<dbReference type="Pfam" id="PF00596">
    <property type="entry name" value="Aldolase_II"/>
    <property type="match status" value="1"/>
</dbReference>
<dbReference type="PANTHER" id="PTHR10672">
    <property type="entry name" value="ADDUCIN"/>
    <property type="match status" value="1"/>
</dbReference>
<dbReference type="Gene3D" id="3.40.225.10">
    <property type="entry name" value="Class II aldolase/adducin N-terminal domain"/>
    <property type="match status" value="1"/>
</dbReference>
<feature type="domain" description="Class II aldolase/adducin N-terminal" evidence="2">
    <location>
        <begin position="346"/>
        <end position="530"/>
    </location>
</feature>
<dbReference type="OrthoDB" id="3238794at2759"/>
<feature type="compositionally biased region" description="Basic and acidic residues" evidence="1">
    <location>
        <begin position="272"/>
        <end position="286"/>
    </location>
</feature>
<dbReference type="Proteomes" id="UP000275078">
    <property type="component" value="Unassembled WGS sequence"/>
</dbReference>
<feature type="compositionally biased region" description="Polar residues" evidence="1">
    <location>
        <begin position="46"/>
        <end position="55"/>
    </location>
</feature>
<dbReference type="EMBL" id="ML119650">
    <property type="protein sequence ID" value="RPA86249.1"/>
    <property type="molecule type" value="Genomic_DNA"/>
</dbReference>
<dbReference type="SMART" id="SM01007">
    <property type="entry name" value="Aldolase_II"/>
    <property type="match status" value="1"/>
</dbReference>
<feature type="region of interest" description="Disordered" evidence="1">
    <location>
        <begin position="1"/>
        <end position="61"/>
    </location>
</feature>
<dbReference type="GO" id="GO:0051015">
    <property type="term" value="F:actin filament binding"/>
    <property type="evidence" value="ECO:0007669"/>
    <property type="project" value="TreeGrafter"/>
</dbReference>
<feature type="compositionally biased region" description="Polar residues" evidence="1">
    <location>
        <begin position="9"/>
        <end position="18"/>
    </location>
</feature>
<proteinExistence type="predicted"/>
<dbReference type="InterPro" id="IPR036409">
    <property type="entry name" value="Aldolase_II/adducin_N_sf"/>
</dbReference>
<dbReference type="SUPFAM" id="SSF53639">
    <property type="entry name" value="AraD/HMP-PK domain-like"/>
    <property type="match status" value="1"/>
</dbReference>
<feature type="region of interest" description="Disordered" evidence="1">
    <location>
        <begin position="129"/>
        <end position="157"/>
    </location>
</feature>
<dbReference type="InterPro" id="IPR051017">
    <property type="entry name" value="Aldolase-II_Adducin_sf"/>
</dbReference>
<gene>
    <name evidence="3" type="ORF">BJ508DRAFT_373009</name>
</gene>
<evidence type="ECO:0000259" key="2">
    <source>
        <dbReference type="SMART" id="SM01007"/>
    </source>
</evidence>
<reference evidence="3 4" key="1">
    <citation type="journal article" date="2018" name="Nat. Ecol. Evol.">
        <title>Pezizomycetes genomes reveal the molecular basis of ectomycorrhizal truffle lifestyle.</title>
        <authorList>
            <person name="Murat C."/>
            <person name="Payen T."/>
            <person name="Noel B."/>
            <person name="Kuo A."/>
            <person name="Morin E."/>
            <person name="Chen J."/>
            <person name="Kohler A."/>
            <person name="Krizsan K."/>
            <person name="Balestrini R."/>
            <person name="Da Silva C."/>
            <person name="Montanini B."/>
            <person name="Hainaut M."/>
            <person name="Levati E."/>
            <person name="Barry K.W."/>
            <person name="Belfiori B."/>
            <person name="Cichocki N."/>
            <person name="Clum A."/>
            <person name="Dockter R.B."/>
            <person name="Fauchery L."/>
            <person name="Guy J."/>
            <person name="Iotti M."/>
            <person name="Le Tacon F."/>
            <person name="Lindquist E.A."/>
            <person name="Lipzen A."/>
            <person name="Malagnac F."/>
            <person name="Mello A."/>
            <person name="Molinier V."/>
            <person name="Miyauchi S."/>
            <person name="Poulain J."/>
            <person name="Riccioni C."/>
            <person name="Rubini A."/>
            <person name="Sitrit Y."/>
            <person name="Splivallo R."/>
            <person name="Traeger S."/>
            <person name="Wang M."/>
            <person name="Zifcakova L."/>
            <person name="Wipf D."/>
            <person name="Zambonelli A."/>
            <person name="Paolocci F."/>
            <person name="Nowrousian M."/>
            <person name="Ottonello S."/>
            <person name="Baldrian P."/>
            <person name="Spatafora J.W."/>
            <person name="Henrissat B."/>
            <person name="Nagy L.G."/>
            <person name="Aury J.M."/>
            <person name="Wincker P."/>
            <person name="Grigoriev I.V."/>
            <person name="Bonfante P."/>
            <person name="Martin F.M."/>
        </authorList>
    </citation>
    <scope>NUCLEOTIDE SEQUENCE [LARGE SCALE GENOMIC DNA]</scope>
    <source>
        <strain evidence="3 4">RN42</strain>
    </source>
</reference>
<feature type="compositionally biased region" description="Polar residues" evidence="1">
    <location>
        <begin position="305"/>
        <end position="315"/>
    </location>
</feature>
<evidence type="ECO:0000256" key="1">
    <source>
        <dbReference type="SAM" id="MobiDB-lite"/>
    </source>
</evidence>
<accession>A0A3N4IK78</accession>
<dbReference type="InterPro" id="IPR001303">
    <property type="entry name" value="Aldolase_II/adducin_N"/>
</dbReference>
<dbReference type="GO" id="GO:0005856">
    <property type="term" value="C:cytoskeleton"/>
    <property type="evidence" value="ECO:0007669"/>
    <property type="project" value="TreeGrafter"/>
</dbReference>
<organism evidence="3 4">
    <name type="scientific">Ascobolus immersus RN42</name>
    <dbReference type="NCBI Taxonomy" id="1160509"/>
    <lineage>
        <taxon>Eukaryota</taxon>
        <taxon>Fungi</taxon>
        <taxon>Dikarya</taxon>
        <taxon>Ascomycota</taxon>
        <taxon>Pezizomycotina</taxon>
        <taxon>Pezizomycetes</taxon>
        <taxon>Pezizales</taxon>
        <taxon>Ascobolaceae</taxon>
        <taxon>Ascobolus</taxon>
    </lineage>
</organism>
<sequence>MPFRADPAATTSPTSSVQDTKRPKKLTLPLPTPIPVLDPSVELPTTPGSNSSTPRRSARNSPHFDYLTIRQAFDSVPSLPILPPRPSTPGTVVSTLSTITEASAETSASTTRQVFLSPSDIVHGGYLRPGLSSSDSGQSGKYVPPLPTPILETPLGPTPPIQLPGLGEFLSYNSANSSQPSLLPTLGDVDNNYAFIPEYSASSSFTASPQLLPIDAQEGKLEDPPDLTLPPLLSPSEVTTITTTSRVETGITDFSELTALADELRSLATELQKAEEAEARQDDATQEKNPGQGSADNTNKDVSRLYSQSSTGNTLETDDDGSLRDLGVCTFEQRPPEFVKRAIKKRRICAAFRQIMRLGLELPSTGLVTARDTVYPNCIWTNPVSVPFSELRPEDLILITRTGEPLNGPNDVNINHAAVAVHSAIYQERSEVDCVVSGHPLHAVAFCAVTGKRGLDMLAKDFCVFHNNHAVYTRYGGVVNGSSEASNIVAALGQNKALLMRNHGILTVGTSVESAIYWFTQLEKYCQIQLLTESTGRKRRVIGDEDARRARKIIGNERVGWFNGDLMLEMIEKEAGLKRSL</sequence>
<protein>
    <submittedName>
        <fullName evidence="3">Arad-like aldolase/epimerase</fullName>
    </submittedName>
</protein>
<dbReference type="AlphaFoldDB" id="A0A3N4IK78"/>
<dbReference type="STRING" id="1160509.A0A3N4IK78"/>
<feature type="compositionally biased region" description="Polar residues" evidence="1">
    <location>
        <begin position="287"/>
        <end position="297"/>
    </location>
</feature>
<evidence type="ECO:0000313" key="4">
    <source>
        <dbReference type="Proteomes" id="UP000275078"/>
    </source>
</evidence>
<evidence type="ECO:0000313" key="3">
    <source>
        <dbReference type="EMBL" id="RPA86249.1"/>
    </source>
</evidence>
<keyword evidence="4" id="KW-1185">Reference proteome</keyword>
<feature type="region of interest" description="Disordered" evidence="1">
    <location>
        <begin position="272"/>
        <end position="323"/>
    </location>
</feature>